<evidence type="ECO:0000313" key="13">
    <source>
        <dbReference type="Proteomes" id="UP001214043"/>
    </source>
</evidence>
<dbReference type="SMART" id="SM00316">
    <property type="entry name" value="S1"/>
    <property type="match status" value="1"/>
</dbReference>
<dbReference type="GO" id="GO:0005737">
    <property type="term" value="C:cytoplasm"/>
    <property type="evidence" value="ECO:0007669"/>
    <property type="project" value="TreeGrafter"/>
</dbReference>
<comment type="cofactor">
    <cofactor evidence="1">
        <name>Mg(2+)</name>
        <dbReference type="ChEBI" id="CHEBI:18420"/>
    </cofactor>
</comment>
<evidence type="ECO:0000256" key="5">
    <source>
        <dbReference type="ARBA" id="ARBA00022723"/>
    </source>
</evidence>
<evidence type="ECO:0000259" key="11">
    <source>
        <dbReference type="PROSITE" id="PS50126"/>
    </source>
</evidence>
<dbReference type="PANTHER" id="PTHR30001:SF1">
    <property type="entry name" value="RIBONUCLEASE E_G-LIKE PROTEIN, CHLOROPLASTIC"/>
    <property type="match status" value="1"/>
</dbReference>
<keyword evidence="10" id="KW-0472">Membrane</keyword>
<keyword evidence="8" id="KW-0460">Magnesium</keyword>
<dbReference type="GO" id="GO:0016787">
    <property type="term" value="F:hydrolase activity"/>
    <property type="evidence" value="ECO:0007669"/>
    <property type="project" value="UniProtKB-KW"/>
</dbReference>
<keyword evidence="2" id="KW-1003">Cell membrane</keyword>
<dbReference type="SUPFAM" id="SSF50249">
    <property type="entry name" value="Nucleic acid-binding proteins"/>
    <property type="match status" value="1"/>
</dbReference>
<dbReference type="PROSITE" id="PS50126">
    <property type="entry name" value="S1"/>
    <property type="match status" value="1"/>
</dbReference>
<dbReference type="KEGG" id="hfl:PUV54_14745"/>
<accession>A0AAE9ZDY3</accession>
<evidence type="ECO:0000256" key="3">
    <source>
        <dbReference type="ARBA" id="ARBA00022519"/>
    </source>
</evidence>
<evidence type="ECO:0000256" key="1">
    <source>
        <dbReference type="ARBA" id="ARBA00001946"/>
    </source>
</evidence>
<keyword evidence="3" id="KW-0997">Cell inner membrane</keyword>
<dbReference type="InterPro" id="IPR019307">
    <property type="entry name" value="RNA-bd_AU-1/RNase_E/G"/>
</dbReference>
<dbReference type="Gene3D" id="2.40.50.140">
    <property type="entry name" value="Nucleic acid-binding proteins"/>
    <property type="match status" value="1"/>
</dbReference>
<evidence type="ECO:0000256" key="7">
    <source>
        <dbReference type="ARBA" id="ARBA00022801"/>
    </source>
</evidence>
<gene>
    <name evidence="12" type="ORF">PUV54_14745</name>
</gene>
<dbReference type="GO" id="GO:0004540">
    <property type="term" value="F:RNA nuclease activity"/>
    <property type="evidence" value="ECO:0007669"/>
    <property type="project" value="InterPro"/>
</dbReference>
<organism evidence="12 13">
    <name type="scientific">Hyphococcus flavus</name>
    <dbReference type="NCBI Taxonomy" id="1866326"/>
    <lineage>
        <taxon>Bacteria</taxon>
        <taxon>Pseudomonadati</taxon>
        <taxon>Pseudomonadota</taxon>
        <taxon>Alphaproteobacteria</taxon>
        <taxon>Parvularculales</taxon>
        <taxon>Parvularculaceae</taxon>
        <taxon>Hyphococcus</taxon>
    </lineage>
</organism>
<dbReference type="Proteomes" id="UP001214043">
    <property type="component" value="Chromosome"/>
</dbReference>
<dbReference type="GO" id="GO:0003723">
    <property type="term" value="F:RNA binding"/>
    <property type="evidence" value="ECO:0007669"/>
    <property type="project" value="UniProtKB-KW"/>
</dbReference>
<dbReference type="PANTHER" id="PTHR30001">
    <property type="entry name" value="RIBONUCLEASE"/>
    <property type="match status" value="1"/>
</dbReference>
<evidence type="ECO:0000256" key="10">
    <source>
        <dbReference type="ARBA" id="ARBA00023136"/>
    </source>
</evidence>
<proteinExistence type="predicted"/>
<keyword evidence="4" id="KW-0540">Nuclease</keyword>
<feature type="domain" description="S1 motif" evidence="11">
    <location>
        <begin position="45"/>
        <end position="77"/>
    </location>
</feature>
<dbReference type="InterPro" id="IPR003029">
    <property type="entry name" value="S1_domain"/>
</dbReference>
<dbReference type="GO" id="GO:0046872">
    <property type="term" value="F:metal ion binding"/>
    <property type="evidence" value="ECO:0007669"/>
    <property type="project" value="UniProtKB-KW"/>
</dbReference>
<reference evidence="12" key="1">
    <citation type="submission" date="2023-02" db="EMBL/GenBank/DDBJ databases">
        <title>Genome sequence of Hyphococcus flavus.</title>
        <authorList>
            <person name="Rong J.-C."/>
            <person name="Zhao Q."/>
            <person name="Yi M."/>
            <person name="Wu J.-Y."/>
        </authorList>
    </citation>
    <scope>NUCLEOTIDE SEQUENCE</scope>
    <source>
        <strain evidence="12">MCCC 1K03223</strain>
    </source>
</reference>
<dbReference type="GO" id="GO:0006364">
    <property type="term" value="P:rRNA processing"/>
    <property type="evidence" value="ECO:0007669"/>
    <property type="project" value="TreeGrafter"/>
</dbReference>
<dbReference type="EMBL" id="CP118166">
    <property type="protein sequence ID" value="WDI31207.1"/>
    <property type="molecule type" value="Genomic_DNA"/>
</dbReference>
<evidence type="ECO:0000256" key="4">
    <source>
        <dbReference type="ARBA" id="ARBA00022722"/>
    </source>
</evidence>
<keyword evidence="9" id="KW-0694">RNA-binding</keyword>
<keyword evidence="6" id="KW-0255">Endonuclease</keyword>
<dbReference type="AlphaFoldDB" id="A0AAE9ZDY3"/>
<dbReference type="GO" id="GO:0004519">
    <property type="term" value="F:endonuclease activity"/>
    <property type="evidence" value="ECO:0007669"/>
    <property type="project" value="UniProtKB-KW"/>
</dbReference>
<evidence type="ECO:0000256" key="9">
    <source>
        <dbReference type="ARBA" id="ARBA00022884"/>
    </source>
</evidence>
<keyword evidence="7" id="KW-0378">Hydrolase</keyword>
<evidence type="ECO:0000256" key="6">
    <source>
        <dbReference type="ARBA" id="ARBA00022759"/>
    </source>
</evidence>
<name>A0AAE9ZDY3_9PROT</name>
<dbReference type="InterPro" id="IPR004659">
    <property type="entry name" value="RNase_E/G"/>
</dbReference>
<keyword evidence="13" id="KW-1185">Reference proteome</keyword>
<dbReference type="RefSeq" id="WP_274493041.1">
    <property type="nucleotide sequence ID" value="NZ_CP118166.1"/>
</dbReference>
<evidence type="ECO:0000256" key="2">
    <source>
        <dbReference type="ARBA" id="ARBA00022475"/>
    </source>
</evidence>
<dbReference type="InterPro" id="IPR012340">
    <property type="entry name" value="NA-bd_OB-fold"/>
</dbReference>
<evidence type="ECO:0000313" key="12">
    <source>
        <dbReference type="EMBL" id="WDI31207.1"/>
    </source>
</evidence>
<protein>
    <submittedName>
        <fullName evidence="12">Ribonuclease E/G</fullName>
    </submittedName>
</protein>
<dbReference type="Pfam" id="PF10150">
    <property type="entry name" value="RNase_E_G"/>
    <property type="match status" value="1"/>
</dbReference>
<keyword evidence="5" id="KW-0479">Metal-binding</keyword>
<sequence>MTTRVVIECGAADTRAAFLIDDIAWKFWFGPALGDEKIDRTPHKGQRYTGKVRAIDKALNAAFIDIGDERDGYLPINASREREIVNGAWVEVEVKSPARQHKGATLKFVDVVNSARTPGRVESFTDPVLEAAVALGESESSILIDDGGAARRLKDSGYLNVTHHSDLQPVLEQFGLSTELSSAFERNVRVPGGGILTIDEAQALTAIDVDTAGLTAASPARLREKICTASAREAIRQVSLRGIGGHVVIDFPSLSGETQRNRFNASLRKEMEKLGNASAASFSKSGLYSFTLPRETLSLLERFTEPTLTAPASGRRFTLEAIAKDAIHQLEARLKMYPAIRVNLDMGFALHEYTESQTTWNERLQERYGARFRFSRRDNLEERSFDLSEQ</sequence>
<evidence type="ECO:0000256" key="8">
    <source>
        <dbReference type="ARBA" id="ARBA00022842"/>
    </source>
</evidence>